<dbReference type="PANTHER" id="PTHR42903:SF1">
    <property type="entry name" value="INNER MEMBRANE PROTEIN YCCF"/>
    <property type="match status" value="1"/>
</dbReference>
<evidence type="ECO:0000256" key="1">
    <source>
        <dbReference type="SAM" id="Phobius"/>
    </source>
</evidence>
<dbReference type="eggNOG" id="COG3304">
    <property type="taxonomic scope" value="Bacteria"/>
</dbReference>
<evidence type="ECO:0000313" key="4">
    <source>
        <dbReference type="Proteomes" id="UP000005522"/>
    </source>
</evidence>
<dbReference type="PANTHER" id="PTHR42903">
    <property type="entry name" value="INNER MEMBRANE PROTEIN YCCF"/>
    <property type="match status" value="1"/>
</dbReference>
<feature type="domain" description="Inner membrane component" evidence="2">
    <location>
        <begin position="1"/>
        <end position="38"/>
    </location>
</feature>
<dbReference type="InterPro" id="IPR005185">
    <property type="entry name" value="YccF"/>
</dbReference>
<feature type="transmembrane region" description="Helical" evidence="1">
    <location>
        <begin position="73"/>
        <end position="90"/>
    </location>
</feature>
<evidence type="ECO:0000259" key="2">
    <source>
        <dbReference type="Pfam" id="PF03733"/>
    </source>
</evidence>
<proteinExistence type="predicted"/>
<sequence length="110" mass="11892">MGLGWWFAALLAAITIIGIPYAIAAFRIGSFSFWPFGRAIVDRPGSELGRGIGLIGNVIWAIFLGWWLALGHLVSALLCAITVIGLPFAWQHLRLAALSLAPYSKQIVTT</sequence>
<dbReference type="GO" id="GO:0005886">
    <property type="term" value="C:plasma membrane"/>
    <property type="evidence" value="ECO:0007669"/>
    <property type="project" value="TreeGrafter"/>
</dbReference>
<dbReference type="InterPro" id="IPR052937">
    <property type="entry name" value="Inner_membrane_protein"/>
</dbReference>
<organism evidence="3 4">
    <name type="scientific">Acidithiobacillus caldus (strain ATCC 51756 / DSM 8584 / KU)</name>
    <dbReference type="NCBI Taxonomy" id="637389"/>
    <lineage>
        <taxon>Bacteria</taxon>
        <taxon>Pseudomonadati</taxon>
        <taxon>Pseudomonadota</taxon>
        <taxon>Acidithiobacillia</taxon>
        <taxon>Acidithiobacillales</taxon>
        <taxon>Acidithiobacillaceae</taxon>
        <taxon>Acidithiobacillus</taxon>
    </lineage>
</organism>
<keyword evidence="1" id="KW-0472">Membrane</keyword>
<feature type="transmembrane region" description="Helical" evidence="1">
    <location>
        <begin position="48"/>
        <end position="67"/>
    </location>
</feature>
<name>A0A059ZV63_ACICK</name>
<dbReference type="EMBL" id="CP005986">
    <property type="protein sequence ID" value="AIA55515.1"/>
    <property type="molecule type" value="Genomic_DNA"/>
</dbReference>
<feature type="transmembrane region" description="Helical" evidence="1">
    <location>
        <begin position="6"/>
        <end position="28"/>
    </location>
</feature>
<dbReference type="Pfam" id="PF03733">
    <property type="entry name" value="YccF"/>
    <property type="match status" value="2"/>
</dbReference>
<protein>
    <recommendedName>
        <fullName evidence="2">Inner membrane component domain-containing protein</fullName>
    </recommendedName>
</protein>
<feature type="domain" description="Inner membrane component" evidence="2">
    <location>
        <begin position="55"/>
        <end position="104"/>
    </location>
</feature>
<evidence type="ECO:0000313" key="3">
    <source>
        <dbReference type="EMBL" id="AIA55515.1"/>
    </source>
</evidence>
<keyword evidence="1" id="KW-0812">Transmembrane</keyword>
<dbReference type="Proteomes" id="UP000005522">
    <property type="component" value="Chromosome"/>
</dbReference>
<dbReference type="KEGG" id="acz:Acaty_c1654"/>
<reference evidence="3 4" key="1">
    <citation type="journal article" date="2009" name="J. Bacteriol.">
        <title>Draft genome sequence of the extremely acidophilic bacterium Acidithiobacillus caldus ATCC 51756 reveals metabolic versatility in the genus Acidithiobacillus.</title>
        <authorList>
            <person name="Valdes J."/>
            <person name="Quatrini R."/>
            <person name="Hallberg K."/>
            <person name="Dopson M."/>
            <person name="Valenzuela P.D."/>
            <person name="Holmes D.S."/>
        </authorList>
    </citation>
    <scope>NUCLEOTIDE SEQUENCE [LARGE SCALE GENOMIC DNA]</scope>
    <source>
        <strain evidence="4">ATCC 51756 / DSM 8584 / KU</strain>
    </source>
</reference>
<gene>
    <name evidence="3" type="ORF">Acaty_c1654</name>
</gene>
<dbReference type="AlphaFoldDB" id="A0A059ZV63"/>
<dbReference type="HOGENOM" id="CLU_120384_2_0_6"/>
<keyword evidence="1" id="KW-1133">Transmembrane helix</keyword>
<accession>A0A059ZV63</accession>